<dbReference type="OMA" id="KYHVNMV"/>
<evidence type="ECO:0000313" key="3">
    <source>
        <dbReference type="Proteomes" id="UP000494163"/>
    </source>
</evidence>
<sequence>MAFEIVAYRHKKFDVSSKRRSSEQLELQIKQELLLLPRTSTPASALQEDDDSSSWCSSTLMPPLAKRRRLNSQLGNSSSESTHSSSTHSLPASISSDALRDICKYHGNMVRRFPKKERTPKDQERRNKNTIACRMSRRVKKLEHFAIEEQYKEFSVEHLKIVEQSMRANAYLHHLRQLTKLEPTKWPAPAPVKNFSIDYLINGLKSEQC</sequence>
<dbReference type="Proteomes" id="UP000494163">
    <property type="component" value="Chromosome 2L"/>
</dbReference>
<dbReference type="EMBL" id="CP012523">
    <property type="protein sequence ID" value="ALC38396.1"/>
    <property type="molecule type" value="Genomic_DNA"/>
</dbReference>
<dbReference type="STRING" id="30019.A0A0M4E3W4"/>
<protein>
    <submittedName>
        <fullName evidence="2">CG15479</fullName>
    </submittedName>
</protein>
<proteinExistence type="predicted"/>
<keyword evidence="3" id="KW-1185">Reference proteome</keyword>
<reference evidence="2 3" key="1">
    <citation type="submission" date="2015-08" db="EMBL/GenBank/DDBJ databases">
        <title>Ancestral chromatin configuration constrains chromatin evolution on differentiating sex chromosomes in Drosophila.</title>
        <authorList>
            <person name="Zhou Q."/>
            <person name="Bachtrog D."/>
        </authorList>
    </citation>
    <scope>NUCLEOTIDE SEQUENCE [LARGE SCALE GENOMIC DNA]</scope>
    <source>
        <tissue evidence="2">Whole larvae</tissue>
    </source>
</reference>
<dbReference type="OrthoDB" id="8052785at2759"/>
<dbReference type="Gene3D" id="1.20.5.170">
    <property type="match status" value="1"/>
</dbReference>
<dbReference type="AlphaFoldDB" id="A0A0M4E3W4"/>
<organism evidence="2 3">
    <name type="scientific">Drosophila busckii</name>
    <name type="common">Fruit fly</name>
    <dbReference type="NCBI Taxonomy" id="30019"/>
    <lineage>
        <taxon>Eukaryota</taxon>
        <taxon>Metazoa</taxon>
        <taxon>Ecdysozoa</taxon>
        <taxon>Arthropoda</taxon>
        <taxon>Hexapoda</taxon>
        <taxon>Insecta</taxon>
        <taxon>Pterygota</taxon>
        <taxon>Neoptera</taxon>
        <taxon>Endopterygota</taxon>
        <taxon>Diptera</taxon>
        <taxon>Brachycera</taxon>
        <taxon>Muscomorpha</taxon>
        <taxon>Ephydroidea</taxon>
        <taxon>Drosophilidae</taxon>
        <taxon>Drosophila</taxon>
    </lineage>
</organism>
<gene>
    <name evidence="2" type="ORF">Dbus_chr2Lg481</name>
</gene>
<feature type="compositionally biased region" description="Low complexity" evidence="1">
    <location>
        <begin position="77"/>
        <end position="92"/>
    </location>
</feature>
<accession>A0A0M4E3W4</accession>
<evidence type="ECO:0000256" key="1">
    <source>
        <dbReference type="SAM" id="MobiDB-lite"/>
    </source>
</evidence>
<feature type="region of interest" description="Disordered" evidence="1">
    <location>
        <begin position="71"/>
        <end position="92"/>
    </location>
</feature>
<evidence type="ECO:0000313" key="2">
    <source>
        <dbReference type="EMBL" id="ALC38396.1"/>
    </source>
</evidence>
<name>A0A0M4E3W4_DROBS</name>